<sequence length="150" mass="16492">MAFSSWLGFGKKKPSSKWDDADEAREREREQSSDDSYVVITRNPQPAGNMYPTFDPNDSSVSLPYLVQPAPSLPSHGSHSAGSDIHLGNPLDDVPFKLSSQLVGGSPGWSRNDAAFYKSVVSAAVHHNETVYKYDFSHEESIMRESTDVG</sequence>
<dbReference type="AlphaFoldDB" id="A0A6J1SCW4"/>
<feature type="domain" description="UMA" evidence="2">
    <location>
        <begin position="91"/>
        <end position="143"/>
    </location>
</feature>
<evidence type="ECO:0000313" key="3">
    <source>
        <dbReference type="Proteomes" id="UP000504606"/>
    </source>
</evidence>
<reference evidence="4" key="1">
    <citation type="submission" date="2025-08" db="UniProtKB">
        <authorList>
            <consortium name="RefSeq"/>
        </authorList>
    </citation>
    <scope>IDENTIFICATION</scope>
    <source>
        <tissue evidence="4">Whole organism</tissue>
    </source>
</reference>
<dbReference type="PROSITE" id="PS51497">
    <property type="entry name" value="UMA"/>
    <property type="match status" value="1"/>
</dbReference>
<proteinExistence type="predicted"/>
<evidence type="ECO:0000256" key="1">
    <source>
        <dbReference type="SAM" id="MobiDB-lite"/>
    </source>
</evidence>
<evidence type="ECO:0000313" key="4">
    <source>
        <dbReference type="RefSeq" id="XP_026277130.1"/>
    </source>
</evidence>
<organism evidence="3 4">
    <name type="scientific">Frankliniella occidentalis</name>
    <name type="common">Western flower thrips</name>
    <name type="synonym">Euthrips occidentalis</name>
    <dbReference type="NCBI Taxonomy" id="133901"/>
    <lineage>
        <taxon>Eukaryota</taxon>
        <taxon>Metazoa</taxon>
        <taxon>Ecdysozoa</taxon>
        <taxon>Arthropoda</taxon>
        <taxon>Hexapoda</taxon>
        <taxon>Insecta</taxon>
        <taxon>Pterygota</taxon>
        <taxon>Neoptera</taxon>
        <taxon>Paraneoptera</taxon>
        <taxon>Thysanoptera</taxon>
        <taxon>Terebrantia</taxon>
        <taxon>Thripoidea</taxon>
        <taxon>Thripidae</taxon>
        <taxon>Frankliniella</taxon>
    </lineage>
</organism>
<dbReference type="RefSeq" id="XP_026277130.1">
    <property type="nucleotide sequence ID" value="XM_026421345.2"/>
</dbReference>
<evidence type="ECO:0000259" key="2">
    <source>
        <dbReference type="PROSITE" id="PS51497"/>
    </source>
</evidence>
<dbReference type="KEGG" id="foc:113205643"/>
<feature type="compositionally biased region" description="Basic and acidic residues" evidence="1">
    <location>
        <begin position="16"/>
        <end position="32"/>
    </location>
</feature>
<feature type="region of interest" description="Disordered" evidence="1">
    <location>
        <begin position="1"/>
        <end position="86"/>
    </location>
</feature>
<dbReference type="Proteomes" id="UP000504606">
    <property type="component" value="Unplaced"/>
</dbReference>
<protein>
    <submittedName>
        <fullName evidence="4">Uncharacterized protein LOC113205643</fullName>
    </submittedName>
</protein>
<name>A0A6J1SCW4_FRAOC</name>
<gene>
    <name evidence="4" type="primary">LOC113205643</name>
</gene>
<keyword evidence="3" id="KW-1185">Reference proteome</keyword>
<dbReference type="InterPro" id="IPR023340">
    <property type="entry name" value="UMA"/>
</dbReference>
<dbReference type="GeneID" id="113205643"/>
<dbReference type="OrthoDB" id="5959275at2759"/>
<accession>A0A6J1SCW4</accession>